<proteinExistence type="predicted"/>
<reference evidence="7" key="2">
    <citation type="submission" date="2020-09" db="EMBL/GenBank/DDBJ databases">
        <authorList>
            <person name="Sun Q."/>
            <person name="Zhou Y."/>
        </authorList>
    </citation>
    <scope>NUCLEOTIDE SEQUENCE</scope>
    <source>
        <strain evidence="7">CGMCC 1.6293</strain>
    </source>
</reference>
<evidence type="ECO:0000313" key="8">
    <source>
        <dbReference type="Proteomes" id="UP000649829"/>
    </source>
</evidence>
<evidence type="ECO:0000313" key="7">
    <source>
        <dbReference type="EMBL" id="GGM10450.1"/>
    </source>
</evidence>
<dbReference type="Proteomes" id="UP000649829">
    <property type="component" value="Unassembled WGS sequence"/>
</dbReference>
<keyword evidence="8" id="KW-1185">Reference proteome</keyword>
<dbReference type="RefSeq" id="WP_028286682.1">
    <property type="nucleotide sequence ID" value="NZ_BMLF01000002.1"/>
</dbReference>
<reference evidence="7" key="1">
    <citation type="journal article" date="2014" name="Int. J. Syst. Evol. Microbiol.">
        <title>Complete genome sequence of Corynebacterium casei LMG S-19264T (=DSM 44701T), isolated from a smear-ripened cheese.</title>
        <authorList>
            <consortium name="US DOE Joint Genome Institute (JGI-PGF)"/>
            <person name="Walter F."/>
            <person name="Albersmeier A."/>
            <person name="Kalinowski J."/>
            <person name="Ruckert C."/>
        </authorList>
    </citation>
    <scope>NUCLEOTIDE SEQUENCE</scope>
    <source>
        <strain evidence="7">CGMCC 1.6293</strain>
    </source>
</reference>
<feature type="transmembrane region" description="Helical" evidence="5">
    <location>
        <begin position="119"/>
        <end position="138"/>
    </location>
</feature>
<dbReference type="PANTHER" id="PTHR43394">
    <property type="entry name" value="ATP-DEPENDENT PERMEASE MDL1, MITOCHONDRIAL"/>
    <property type="match status" value="1"/>
</dbReference>
<evidence type="ECO:0000256" key="5">
    <source>
        <dbReference type="SAM" id="Phobius"/>
    </source>
</evidence>
<evidence type="ECO:0000256" key="4">
    <source>
        <dbReference type="ARBA" id="ARBA00023136"/>
    </source>
</evidence>
<evidence type="ECO:0000256" key="3">
    <source>
        <dbReference type="ARBA" id="ARBA00022989"/>
    </source>
</evidence>
<dbReference type="InterPro" id="IPR039421">
    <property type="entry name" value="Type_1_exporter"/>
</dbReference>
<feature type="transmembrane region" description="Helical" evidence="5">
    <location>
        <begin position="37"/>
        <end position="57"/>
    </location>
</feature>
<keyword evidence="4 5" id="KW-0472">Membrane</keyword>
<feature type="domain" description="ABC transmembrane type-1" evidence="6">
    <location>
        <begin position="4"/>
        <end position="285"/>
    </location>
</feature>
<dbReference type="GO" id="GO:0005524">
    <property type="term" value="F:ATP binding"/>
    <property type="evidence" value="ECO:0007669"/>
    <property type="project" value="InterPro"/>
</dbReference>
<dbReference type="EMBL" id="BMLF01000002">
    <property type="protein sequence ID" value="GGM10450.1"/>
    <property type="molecule type" value="Genomic_DNA"/>
</dbReference>
<protein>
    <submittedName>
        <fullName evidence="7">Toxin ABC transporter</fullName>
    </submittedName>
</protein>
<keyword evidence="3 5" id="KW-1133">Transmembrane helix</keyword>
<sequence>MSRVWIVALSLLSNILGLALPLALIQVYDRIIPNQSLGTAAVLFSAVLIALLLDGLARFARSAIFARIGSVEEHRLSLRVAKHVLTMPRERFGRMGAGRIDGLFATIARSREILEARSLMGLFDAPFAFAFLALVWFLGGAVVLAPLAVIGVIGALAFRAAYLNRQAVAERFAEHSKWTSLLTVAFNRIELLRTQGLPGRLMARLRQTARAGAAATERSERQTGRLTDLTQISSLATAVSVLGLGAVQVLEGNMTVGALAACLILGQRAVAGLVGLLAGLARRQTAASAHRMLQAVMADTAPLIPPAMDEAALAAPLGLSWVGPEGRRIEVAAGALTVVTFPSFDDADAAFVAFHDALREARHDGIDPFSLKLAGTGEAVPHAHASRIAMVRAMPSLFRGTILGNITGFDPSRTTVAMQISETLGLQRPVGRLANGYQTEVGNRLGAPLSSGAIKRIGLVRAFAGAPGLVVLNHPTYALDKDGVDRLLAFLRKVSASTTVVVLTREGVLDGRDLSATDGGDRGAPAQVAA</sequence>
<dbReference type="SUPFAM" id="SSF52540">
    <property type="entry name" value="P-loop containing nucleoside triphosphate hydrolases"/>
    <property type="match status" value="1"/>
</dbReference>
<comment type="subcellular location">
    <subcellularLocation>
        <location evidence="1">Cell membrane</location>
        <topology evidence="1">Multi-pass membrane protein</topology>
    </subcellularLocation>
</comment>
<dbReference type="InterPro" id="IPR011527">
    <property type="entry name" value="ABC1_TM_dom"/>
</dbReference>
<comment type="caution">
    <text evidence="7">The sequence shown here is derived from an EMBL/GenBank/DDBJ whole genome shotgun (WGS) entry which is preliminary data.</text>
</comment>
<keyword evidence="2 5" id="KW-0812">Transmembrane</keyword>
<evidence type="ECO:0000259" key="6">
    <source>
        <dbReference type="PROSITE" id="PS50929"/>
    </source>
</evidence>
<dbReference type="PROSITE" id="PS50929">
    <property type="entry name" value="ABC_TM1F"/>
    <property type="match status" value="1"/>
</dbReference>
<dbReference type="GO" id="GO:0140359">
    <property type="term" value="F:ABC-type transporter activity"/>
    <property type="evidence" value="ECO:0007669"/>
    <property type="project" value="InterPro"/>
</dbReference>
<evidence type="ECO:0000256" key="1">
    <source>
        <dbReference type="ARBA" id="ARBA00004651"/>
    </source>
</evidence>
<evidence type="ECO:0000256" key="2">
    <source>
        <dbReference type="ARBA" id="ARBA00022692"/>
    </source>
</evidence>
<gene>
    <name evidence="7" type="ORF">GCM10011534_35740</name>
</gene>
<accession>A0A917T655</accession>
<dbReference type="Pfam" id="PF00664">
    <property type="entry name" value="ABC_membrane"/>
    <property type="match status" value="1"/>
</dbReference>
<dbReference type="Gene3D" id="3.40.50.300">
    <property type="entry name" value="P-loop containing nucleotide triphosphate hydrolases"/>
    <property type="match status" value="1"/>
</dbReference>
<dbReference type="InterPro" id="IPR036640">
    <property type="entry name" value="ABC1_TM_sf"/>
</dbReference>
<dbReference type="GO" id="GO:0005886">
    <property type="term" value="C:plasma membrane"/>
    <property type="evidence" value="ECO:0007669"/>
    <property type="project" value="UniProtKB-SubCell"/>
</dbReference>
<organism evidence="7 8">
    <name type="scientific">Pseudooceanicola nanhaiensis</name>
    <dbReference type="NCBI Taxonomy" id="375761"/>
    <lineage>
        <taxon>Bacteria</taxon>
        <taxon>Pseudomonadati</taxon>
        <taxon>Pseudomonadota</taxon>
        <taxon>Alphaproteobacteria</taxon>
        <taxon>Rhodobacterales</taxon>
        <taxon>Paracoccaceae</taxon>
        <taxon>Pseudooceanicola</taxon>
    </lineage>
</organism>
<dbReference type="SUPFAM" id="SSF90123">
    <property type="entry name" value="ABC transporter transmembrane region"/>
    <property type="match status" value="1"/>
</dbReference>
<dbReference type="InterPro" id="IPR027417">
    <property type="entry name" value="P-loop_NTPase"/>
</dbReference>
<name>A0A917T655_9RHOB</name>
<dbReference type="Gene3D" id="1.20.1560.10">
    <property type="entry name" value="ABC transporter type 1, transmembrane domain"/>
    <property type="match status" value="1"/>
</dbReference>
<dbReference type="AlphaFoldDB" id="A0A917T655"/>